<dbReference type="Proteomes" id="UP000006461">
    <property type="component" value="Chromosome"/>
</dbReference>
<name>I4F3D0_MODI5</name>
<keyword evidence="1" id="KW-0472">Membrane</keyword>
<dbReference type="EMBL" id="FO203431">
    <property type="protein sequence ID" value="CCH90143.1"/>
    <property type="molecule type" value="Genomic_DNA"/>
</dbReference>
<evidence type="ECO:0000256" key="1">
    <source>
        <dbReference type="SAM" id="Phobius"/>
    </source>
</evidence>
<dbReference type="STRING" id="477641.MODMU_4762"/>
<protein>
    <submittedName>
        <fullName evidence="2">Uncharacterized protein</fullName>
    </submittedName>
</protein>
<feature type="transmembrane region" description="Helical" evidence="1">
    <location>
        <begin position="132"/>
        <end position="151"/>
    </location>
</feature>
<keyword evidence="1" id="KW-1133">Transmembrane helix</keyword>
<gene>
    <name evidence="2" type="ordered locus">MODMU_4762</name>
</gene>
<keyword evidence="3" id="KW-1185">Reference proteome</keyword>
<evidence type="ECO:0000313" key="2">
    <source>
        <dbReference type="EMBL" id="CCH90143.1"/>
    </source>
</evidence>
<dbReference type="AlphaFoldDB" id="I4F3D0"/>
<organism evidence="2 3">
    <name type="scientific">Modestobacter italicus (strain DSM 44449 / CECT 9708 / BC 501)</name>
    <dbReference type="NCBI Taxonomy" id="2732864"/>
    <lineage>
        <taxon>Bacteria</taxon>
        <taxon>Bacillati</taxon>
        <taxon>Actinomycetota</taxon>
        <taxon>Actinomycetes</taxon>
        <taxon>Geodermatophilales</taxon>
        <taxon>Geodermatophilaceae</taxon>
        <taxon>Modestobacter</taxon>
    </lineage>
</organism>
<feature type="transmembrane region" description="Helical" evidence="1">
    <location>
        <begin position="23"/>
        <end position="45"/>
    </location>
</feature>
<proteinExistence type="predicted"/>
<dbReference type="KEGG" id="mmar:MODMU_4762"/>
<dbReference type="HOGENOM" id="CLU_1223602_0_0_11"/>
<reference evidence="2 3" key="1">
    <citation type="journal article" date="2012" name="J. Bacteriol.">
        <title>Genome Sequence of Radiation-Resistant Modestobacter marinus Strain BC501, a Representative Actinobacterium That Thrives on Calcareous Stone Surfaces.</title>
        <authorList>
            <person name="Normand P."/>
            <person name="Gury J."/>
            <person name="Pujic P."/>
            <person name="Chouaia B."/>
            <person name="Crotti E."/>
            <person name="Brusetti L."/>
            <person name="Daffonchio D."/>
            <person name="Vacherie B."/>
            <person name="Barbe V."/>
            <person name="Medigue C."/>
            <person name="Calteau A."/>
            <person name="Ghodhbane-Gtari F."/>
            <person name="Essoussi I."/>
            <person name="Nouioui I."/>
            <person name="Abbassi-Ghozzi I."/>
            <person name="Gtari M."/>
        </authorList>
    </citation>
    <scope>NUCLEOTIDE SEQUENCE [LARGE SCALE GENOMIC DNA]</scope>
    <source>
        <strain evidence="3">BC 501</strain>
    </source>
</reference>
<feature type="transmembrane region" description="Helical" evidence="1">
    <location>
        <begin position="191"/>
        <end position="210"/>
    </location>
</feature>
<sequence>MCDGAVVSAPVQQLPARSRPGRLWPTVGACTLLTVGAVLAGTAVSAGRRPAPEDSLVPGPLPAEVLWLLLAVTVVGVVVAVLATGWSVPLAWRSRAGVAWLVVLVLGAVAGVIDAAGVAINAPLASGPPIPVFHWLFTFLPAVFGAVVSRAPSGRGRCAAALGTGVVTLPLLAMTWALSGVGPAPDRLADVVWLTVPLGVVPLAIAALMAGGMGPGKSPEAEPPKA</sequence>
<keyword evidence="1" id="KW-0812">Transmembrane</keyword>
<feature type="transmembrane region" description="Helical" evidence="1">
    <location>
        <begin position="65"/>
        <end position="86"/>
    </location>
</feature>
<accession>I4F3D0</accession>
<evidence type="ECO:0000313" key="3">
    <source>
        <dbReference type="Proteomes" id="UP000006461"/>
    </source>
</evidence>
<feature type="transmembrane region" description="Helical" evidence="1">
    <location>
        <begin position="98"/>
        <end position="120"/>
    </location>
</feature>
<feature type="transmembrane region" description="Helical" evidence="1">
    <location>
        <begin position="158"/>
        <end position="179"/>
    </location>
</feature>